<accession>A0A8J3V691</accession>
<evidence type="ECO:0000313" key="2">
    <source>
        <dbReference type="EMBL" id="GII56337.1"/>
    </source>
</evidence>
<keyword evidence="3" id="KW-1185">Reference proteome</keyword>
<organism evidence="2 3">
    <name type="scientific">Planotetraspora thailandica</name>
    <dbReference type="NCBI Taxonomy" id="487172"/>
    <lineage>
        <taxon>Bacteria</taxon>
        <taxon>Bacillati</taxon>
        <taxon>Actinomycetota</taxon>
        <taxon>Actinomycetes</taxon>
        <taxon>Streptosporangiales</taxon>
        <taxon>Streptosporangiaceae</taxon>
        <taxon>Planotetraspora</taxon>
    </lineage>
</organism>
<sequence length="97" mass="10076">MNLSPDQARELAERYFGESATEVGIAAVDGGYVAWIANEEPADPSVPPETVGGGCVVIDGATGDMVVRPLLCPHDVAEQWPASRTGAEPPDRSVAGQ</sequence>
<dbReference type="Proteomes" id="UP000605992">
    <property type="component" value="Unassembled WGS sequence"/>
</dbReference>
<protein>
    <submittedName>
        <fullName evidence="2">Uncharacterized protein</fullName>
    </submittedName>
</protein>
<evidence type="ECO:0000256" key="1">
    <source>
        <dbReference type="SAM" id="MobiDB-lite"/>
    </source>
</evidence>
<comment type="caution">
    <text evidence="2">The sequence shown here is derived from an EMBL/GenBank/DDBJ whole genome shotgun (WGS) entry which is preliminary data.</text>
</comment>
<reference evidence="2" key="1">
    <citation type="submission" date="2021-01" db="EMBL/GenBank/DDBJ databases">
        <title>Whole genome shotgun sequence of Planotetraspora thailandica NBRC 104271.</title>
        <authorList>
            <person name="Komaki H."/>
            <person name="Tamura T."/>
        </authorList>
    </citation>
    <scope>NUCLEOTIDE SEQUENCE</scope>
    <source>
        <strain evidence="2">NBRC 104271</strain>
    </source>
</reference>
<evidence type="ECO:0000313" key="3">
    <source>
        <dbReference type="Proteomes" id="UP000605992"/>
    </source>
</evidence>
<proteinExistence type="predicted"/>
<dbReference type="EMBL" id="BOOR01000035">
    <property type="protein sequence ID" value="GII56337.1"/>
    <property type="molecule type" value="Genomic_DNA"/>
</dbReference>
<feature type="region of interest" description="Disordered" evidence="1">
    <location>
        <begin position="77"/>
        <end position="97"/>
    </location>
</feature>
<dbReference type="RefSeq" id="WP_239119302.1">
    <property type="nucleotide sequence ID" value="NZ_BOOR01000035.1"/>
</dbReference>
<name>A0A8J3V691_9ACTN</name>
<gene>
    <name evidence="2" type="ORF">Pth03_47260</name>
</gene>
<dbReference type="AlphaFoldDB" id="A0A8J3V691"/>